<sequence>MCLGQRQLSRKRAASTTHCNGCRRYRPDADFVHEGHPERPYKTCKVCRDRRSKQYSTQRALLSPLAPSTTIPARPPMFVERHEPPSVAPDVTTI</sequence>
<comment type="caution">
    <text evidence="2">The sequence shown here is derived from an EMBL/GenBank/DDBJ whole genome shotgun (WGS) entry which is preliminary data.</text>
</comment>
<feature type="non-terminal residue" evidence="2">
    <location>
        <position position="94"/>
    </location>
</feature>
<accession>A0A232M802</accession>
<name>A0A232M802_9EURO</name>
<dbReference type="EMBL" id="NPHW01000414">
    <property type="protein sequence ID" value="OXV12217.1"/>
    <property type="molecule type" value="Genomic_DNA"/>
</dbReference>
<reference evidence="2 3" key="1">
    <citation type="journal article" date="2015" name="Environ. Microbiol.">
        <title>Metagenome sequence of Elaphomyces granulatus from sporocarp tissue reveals Ascomycota ectomycorrhizal fingerprints of genome expansion and a Proteobacteria-rich microbiome.</title>
        <authorList>
            <person name="Quandt C.A."/>
            <person name="Kohler A."/>
            <person name="Hesse C.N."/>
            <person name="Sharpton T.J."/>
            <person name="Martin F."/>
            <person name="Spatafora J.W."/>
        </authorList>
    </citation>
    <scope>NUCLEOTIDE SEQUENCE [LARGE SCALE GENOMIC DNA]</scope>
    <source>
        <strain evidence="2 3">OSC145934</strain>
    </source>
</reference>
<evidence type="ECO:0000256" key="1">
    <source>
        <dbReference type="SAM" id="MobiDB-lite"/>
    </source>
</evidence>
<proteinExistence type="predicted"/>
<evidence type="ECO:0000313" key="3">
    <source>
        <dbReference type="Proteomes" id="UP000243515"/>
    </source>
</evidence>
<protein>
    <submittedName>
        <fullName evidence="2">Uncharacterized protein</fullName>
    </submittedName>
</protein>
<evidence type="ECO:0000313" key="2">
    <source>
        <dbReference type="EMBL" id="OXV12217.1"/>
    </source>
</evidence>
<gene>
    <name evidence="2" type="ORF">Egran_00021</name>
</gene>
<keyword evidence="3" id="KW-1185">Reference proteome</keyword>
<organism evidence="2 3">
    <name type="scientific">Elaphomyces granulatus</name>
    <dbReference type="NCBI Taxonomy" id="519963"/>
    <lineage>
        <taxon>Eukaryota</taxon>
        <taxon>Fungi</taxon>
        <taxon>Dikarya</taxon>
        <taxon>Ascomycota</taxon>
        <taxon>Pezizomycotina</taxon>
        <taxon>Eurotiomycetes</taxon>
        <taxon>Eurotiomycetidae</taxon>
        <taxon>Eurotiales</taxon>
        <taxon>Elaphomycetaceae</taxon>
        <taxon>Elaphomyces</taxon>
    </lineage>
</organism>
<dbReference type="Proteomes" id="UP000243515">
    <property type="component" value="Unassembled WGS sequence"/>
</dbReference>
<feature type="region of interest" description="Disordered" evidence="1">
    <location>
        <begin position="66"/>
        <end position="94"/>
    </location>
</feature>
<dbReference type="AlphaFoldDB" id="A0A232M802"/>